<protein>
    <submittedName>
        <fullName evidence="3">NifU family protein</fullName>
    </submittedName>
</protein>
<evidence type="ECO:0000256" key="1">
    <source>
        <dbReference type="ARBA" id="ARBA00049958"/>
    </source>
</evidence>
<dbReference type="RefSeq" id="WP_213237450.1">
    <property type="nucleotide sequence ID" value="NZ_JAHBCL010000022.1"/>
</dbReference>
<evidence type="ECO:0000313" key="3">
    <source>
        <dbReference type="EMBL" id="MBS7527588.1"/>
    </source>
</evidence>
<comment type="function">
    <text evidence="1">May be involved in the formation or repair of [Fe-S] clusters present in iron-sulfur proteins.</text>
</comment>
<comment type="caution">
    <text evidence="3">The sequence shown here is derived from an EMBL/GenBank/DDBJ whole genome shotgun (WGS) entry which is preliminary data.</text>
</comment>
<gene>
    <name evidence="3" type="ORF">KHM83_12960</name>
</gene>
<dbReference type="EMBL" id="JAHBCL010000022">
    <property type="protein sequence ID" value="MBS7527588.1"/>
    <property type="molecule type" value="Genomic_DNA"/>
</dbReference>
<feature type="domain" description="NIF system FeS cluster assembly NifU C-terminal" evidence="2">
    <location>
        <begin position="23"/>
        <end position="81"/>
    </location>
</feature>
<evidence type="ECO:0000259" key="2">
    <source>
        <dbReference type="Pfam" id="PF01106"/>
    </source>
</evidence>
<organism evidence="3 4">
    <name type="scientific">Fusibacter paucivorans</name>
    <dbReference type="NCBI Taxonomy" id="76009"/>
    <lineage>
        <taxon>Bacteria</taxon>
        <taxon>Bacillati</taxon>
        <taxon>Bacillota</taxon>
        <taxon>Clostridia</taxon>
        <taxon>Eubacteriales</taxon>
        <taxon>Eubacteriales Family XII. Incertae Sedis</taxon>
        <taxon>Fusibacter</taxon>
    </lineage>
</organism>
<proteinExistence type="predicted"/>
<keyword evidence="4" id="KW-1185">Reference proteome</keyword>
<dbReference type="Proteomes" id="UP000746471">
    <property type="component" value="Unassembled WGS sequence"/>
</dbReference>
<name>A0ABS5PR05_9FIRM</name>
<dbReference type="Pfam" id="PF01106">
    <property type="entry name" value="NifU"/>
    <property type="match status" value="1"/>
</dbReference>
<accession>A0ABS5PR05</accession>
<dbReference type="Gene3D" id="3.30.300.130">
    <property type="entry name" value="Fe-S cluster assembly (FSCA)"/>
    <property type="match status" value="1"/>
</dbReference>
<reference evidence="3 4" key="1">
    <citation type="submission" date="2021-05" db="EMBL/GenBank/DDBJ databases">
        <title>Fusibacter ferrireducens sp. nov., an anaerobic, sulfur- and Fe-reducing bacterium isolated from the mangrove sediment.</title>
        <authorList>
            <person name="Qiu D."/>
        </authorList>
    </citation>
    <scope>NUCLEOTIDE SEQUENCE [LARGE SCALE GENOMIC DNA]</scope>
    <source>
        <strain evidence="3 4">DSM 12116</strain>
    </source>
</reference>
<dbReference type="InterPro" id="IPR034904">
    <property type="entry name" value="FSCA_dom_sf"/>
</dbReference>
<dbReference type="InterPro" id="IPR001075">
    <property type="entry name" value="NIF_FeS_clus_asmbl_NifU_C"/>
</dbReference>
<dbReference type="SUPFAM" id="SSF117916">
    <property type="entry name" value="Fe-S cluster assembly (FSCA) domain-like"/>
    <property type="match status" value="1"/>
</dbReference>
<evidence type="ECO:0000313" key="4">
    <source>
        <dbReference type="Proteomes" id="UP000746471"/>
    </source>
</evidence>
<sequence>MDERILNDGDKRLTAVNEMADVLIRPKLREHNGDMHIIGIEDNSLKIKLTGACSGCPQADLSTKAFIEATLKSQFEWLESVAVIQDVSPELIDFAKAILNGKVGKAE</sequence>